<dbReference type="SUPFAM" id="SSF46785">
    <property type="entry name" value="Winged helix' DNA-binding domain"/>
    <property type="match status" value="1"/>
</dbReference>
<dbReference type="InterPro" id="IPR036388">
    <property type="entry name" value="WH-like_DNA-bd_sf"/>
</dbReference>
<dbReference type="Proteomes" id="UP001237194">
    <property type="component" value="Unassembled WGS sequence"/>
</dbReference>
<dbReference type="Pfam" id="PF12802">
    <property type="entry name" value="MarR_2"/>
    <property type="match status" value="1"/>
</dbReference>
<dbReference type="SMART" id="SM00347">
    <property type="entry name" value="HTH_MARR"/>
    <property type="match status" value="1"/>
</dbReference>
<dbReference type="RefSeq" id="WP_283890326.1">
    <property type="nucleotide sequence ID" value="NZ_JARWAF010000001.1"/>
</dbReference>
<dbReference type="InterPro" id="IPR036390">
    <property type="entry name" value="WH_DNA-bd_sf"/>
</dbReference>
<evidence type="ECO:0000259" key="1">
    <source>
        <dbReference type="PROSITE" id="PS50995"/>
    </source>
</evidence>
<proteinExistence type="predicted"/>
<accession>A0ABT7D016</accession>
<sequence length="153" mass="16844">MPIRRPGNALPFLLLGAFRALIDELHRQLAEQGHPQLQPAHGFALQMISRGGSITDLGRRLGVTKQAAHKTVIGLEGLGYAQRQPSSTDRRRTDVVLTERGAEALALSGAILSQLRDEWASRVGEDRMRVLEDVLERASEEDGMDRILGWLGS</sequence>
<evidence type="ECO:0000313" key="3">
    <source>
        <dbReference type="Proteomes" id="UP001237194"/>
    </source>
</evidence>
<name>A0ABT7D016_9ACTN</name>
<dbReference type="PANTHER" id="PTHR33164">
    <property type="entry name" value="TRANSCRIPTIONAL REGULATOR, MARR FAMILY"/>
    <property type="match status" value="1"/>
</dbReference>
<keyword evidence="3" id="KW-1185">Reference proteome</keyword>
<dbReference type="InterPro" id="IPR039422">
    <property type="entry name" value="MarR/SlyA-like"/>
</dbReference>
<comment type="caution">
    <text evidence="2">The sequence shown here is derived from an EMBL/GenBank/DDBJ whole genome shotgun (WGS) entry which is preliminary data.</text>
</comment>
<gene>
    <name evidence="2" type="ORF">P5W92_01815</name>
</gene>
<dbReference type="EMBL" id="JARWAF010000001">
    <property type="protein sequence ID" value="MDJ1639134.1"/>
    <property type="molecule type" value="Genomic_DNA"/>
</dbReference>
<evidence type="ECO:0000313" key="2">
    <source>
        <dbReference type="EMBL" id="MDJ1639134.1"/>
    </source>
</evidence>
<dbReference type="PROSITE" id="PS50995">
    <property type="entry name" value="HTH_MARR_2"/>
    <property type="match status" value="1"/>
</dbReference>
<dbReference type="Gene3D" id="1.10.10.10">
    <property type="entry name" value="Winged helix-like DNA-binding domain superfamily/Winged helix DNA-binding domain"/>
    <property type="match status" value="1"/>
</dbReference>
<dbReference type="InterPro" id="IPR000835">
    <property type="entry name" value="HTH_MarR-typ"/>
</dbReference>
<reference evidence="2 3" key="1">
    <citation type="submission" date="2023-04" db="EMBL/GenBank/DDBJ databases">
        <title>A novel species of the genus Streptomyces: Streptomyces pakalii sp. nov. isolated from a Mexican soil jungle.</title>
        <authorList>
            <person name="Chavez-Hernandez M.A."/>
            <person name="Ortiz-Alvarez J."/>
            <person name="Villa-Tanaca L."/>
            <person name="Hernandez-Rodriguez C."/>
        </authorList>
    </citation>
    <scope>NUCLEOTIDE SEQUENCE [LARGE SCALE GENOMIC DNA]</scope>
    <source>
        <strain evidence="2 3">ENCB-J15</strain>
    </source>
</reference>
<protein>
    <submittedName>
        <fullName evidence="2">MarR family transcriptional regulator</fullName>
    </submittedName>
</protein>
<dbReference type="PANTHER" id="PTHR33164:SF99">
    <property type="entry name" value="MARR FAMILY REGULATORY PROTEIN"/>
    <property type="match status" value="1"/>
</dbReference>
<feature type="domain" description="HTH marR-type" evidence="1">
    <location>
        <begin position="7"/>
        <end position="140"/>
    </location>
</feature>
<organism evidence="2 3">
    <name type="scientific">Streptomyces pakalii</name>
    <dbReference type="NCBI Taxonomy" id="3036494"/>
    <lineage>
        <taxon>Bacteria</taxon>
        <taxon>Bacillati</taxon>
        <taxon>Actinomycetota</taxon>
        <taxon>Actinomycetes</taxon>
        <taxon>Kitasatosporales</taxon>
        <taxon>Streptomycetaceae</taxon>
        <taxon>Streptomyces</taxon>
    </lineage>
</organism>